<gene>
    <name evidence="1" type="ORF">S01H4_33176</name>
</gene>
<dbReference type="Gene3D" id="3.40.50.300">
    <property type="entry name" value="P-loop containing nucleotide triphosphate hydrolases"/>
    <property type="match status" value="1"/>
</dbReference>
<proteinExistence type="predicted"/>
<dbReference type="SUPFAM" id="SSF52540">
    <property type="entry name" value="P-loop containing nucleoside triphosphate hydrolases"/>
    <property type="match status" value="1"/>
</dbReference>
<evidence type="ECO:0000313" key="1">
    <source>
        <dbReference type="EMBL" id="GAG77583.1"/>
    </source>
</evidence>
<feature type="non-terminal residue" evidence="1">
    <location>
        <position position="130"/>
    </location>
</feature>
<organism evidence="1">
    <name type="scientific">marine sediment metagenome</name>
    <dbReference type="NCBI Taxonomy" id="412755"/>
    <lineage>
        <taxon>unclassified sequences</taxon>
        <taxon>metagenomes</taxon>
        <taxon>ecological metagenomes</taxon>
    </lineage>
</organism>
<protein>
    <submittedName>
        <fullName evidence="1">Uncharacterized protein</fullName>
    </submittedName>
</protein>
<reference evidence="1" key="1">
    <citation type="journal article" date="2014" name="Front. Microbiol.">
        <title>High frequency of phylogenetically diverse reductive dehalogenase-homologous genes in deep subseafloor sedimentary metagenomes.</title>
        <authorList>
            <person name="Kawai M."/>
            <person name="Futagami T."/>
            <person name="Toyoda A."/>
            <person name="Takaki Y."/>
            <person name="Nishi S."/>
            <person name="Hori S."/>
            <person name="Arai W."/>
            <person name="Tsubouchi T."/>
            <person name="Morono Y."/>
            <person name="Uchiyama I."/>
            <person name="Ito T."/>
            <person name="Fujiyama A."/>
            <person name="Inagaki F."/>
            <person name="Takami H."/>
        </authorList>
    </citation>
    <scope>NUCLEOTIDE SEQUENCE</scope>
    <source>
        <strain evidence="1">Expedition CK06-06</strain>
    </source>
</reference>
<dbReference type="AlphaFoldDB" id="X1AZS5"/>
<dbReference type="EMBL" id="BART01017427">
    <property type="protein sequence ID" value="GAG77583.1"/>
    <property type="molecule type" value="Genomic_DNA"/>
</dbReference>
<sequence>MTYTFIDPENERYRALIESELLNNPNPFPRNPVCSRDILPKFCLGRDEEIGIIKNGIEKVATSYNHKSAWIPINGSGGTGKTTVALYVYDSAKNKKSRDLDIEYLECAYIECPSDYKFFSIINIYRKILR</sequence>
<name>X1AZS5_9ZZZZ</name>
<comment type="caution">
    <text evidence="1">The sequence shown here is derived from an EMBL/GenBank/DDBJ whole genome shotgun (WGS) entry which is preliminary data.</text>
</comment>
<accession>X1AZS5</accession>
<dbReference type="InterPro" id="IPR027417">
    <property type="entry name" value="P-loop_NTPase"/>
</dbReference>